<evidence type="ECO:0000313" key="2">
    <source>
        <dbReference type="EMBL" id="QHI72090.1"/>
    </source>
</evidence>
<evidence type="ECO:0000259" key="1">
    <source>
        <dbReference type="Pfam" id="PF00534"/>
    </source>
</evidence>
<name>A0A6P1MBS7_9FIRM</name>
<dbReference type="KEGG" id="amic:Ami3637_06465"/>
<dbReference type="AlphaFoldDB" id="A0A6P1MBS7"/>
<dbReference type="Proteomes" id="UP000463883">
    <property type="component" value="Chromosome"/>
</dbReference>
<reference evidence="2 3" key="1">
    <citation type="submission" date="2020-01" db="EMBL/GenBank/DDBJ databases">
        <title>Genomic analysis of Aminipila sp. CBA3637.</title>
        <authorList>
            <person name="Kim Y.B."/>
            <person name="Roh S.W."/>
        </authorList>
    </citation>
    <scope>NUCLEOTIDE SEQUENCE [LARGE SCALE GENOMIC DNA]</scope>
    <source>
        <strain evidence="2 3">CBA3637</strain>
    </source>
</reference>
<dbReference type="SUPFAM" id="SSF53756">
    <property type="entry name" value="UDP-Glycosyltransferase/glycogen phosphorylase"/>
    <property type="match status" value="1"/>
</dbReference>
<dbReference type="Pfam" id="PF00534">
    <property type="entry name" value="Glycos_transf_1"/>
    <property type="match status" value="1"/>
</dbReference>
<gene>
    <name evidence="2" type="ORF">Ami3637_06465</name>
</gene>
<organism evidence="2 3">
    <name type="scientific">Aminipila terrae</name>
    <dbReference type="NCBI Taxonomy" id="2697030"/>
    <lineage>
        <taxon>Bacteria</taxon>
        <taxon>Bacillati</taxon>
        <taxon>Bacillota</taxon>
        <taxon>Clostridia</taxon>
        <taxon>Peptostreptococcales</taxon>
        <taxon>Anaerovoracaceae</taxon>
        <taxon>Aminipila</taxon>
    </lineage>
</organism>
<dbReference type="GO" id="GO:0016757">
    <property type="term" value="F:glycosyltransferase activity"/>
    <property type="evidence" value="ECO:0007669"/>
    <property type="project" value="InterPro"/>
</dbReference>
<dbReference type="RefSeq" id="WP_162361860.1">
    <property type="nucleotide sequence ID" value="NZ_CP047591.1"/>
</dbReference>
<dbReference type="PANTHER" id="PTHR12526:SF630">
    <property type="entry name" value="GLYCOSYLTRANSFERASE"/>
    <property type="match status" value="1"/>
</dbReference>
<keyword evidence="3" id="KW-1185">Reference proteome</keyword>
<protein>
    <submittedName>
        <fullName evidence="2">Glycosyltransferase</fullName>
    </submittedName>
</protein>
<keyword evidence="2" id="KW-0808">Transferase</keyword>
<sequence>MKVLYITNVPSPYRVDFFNELSQYCDLTVAYEKRKSSDRDIQWKNKNKRAYIEIFLTGIAVREDAAVCLGVIKLLKMQWDIIVISGYATPTGMVAITYLSAIGKKFGISADGGMIKNDNGIKYKIKRWFISKASWWLSTGKVTTEYLGYYGAQTSRVFEYPFASVRESDIGKVDVKKNDLRKDLGISEKLVVISVGQFVERKGFDILIKSCSLLRGDIGVYIIGGRPTEQYNKIIEELKLENINFIGFKTQEELKKYYLAADLFVLPTREDIWGLVVNEAMAFGLPVITTNKCVAGLSMITDGKNGWIIPVEEHAVLADKINVFFRNEDKIQEMNSEAIETAKEYSIEKMALKHIEIFRMLLQEN</sequence>
<dbReference type="Gene3D" id="3.40.50.2000">
    <property type="entry name" value="Glycogen Phosphorylase B"/>
    <property type="match status" value="2"/>
</dbReference>
<proteinExistence type="predicted"/>
<dbReference type="PANTHER" id="PTHR12526">
    <property type="entry name" value="GLYCOSYLTRANSFERASE"/>
    <property type="match status" value="1"/>
</dbReference>
<dbReference type="InterPro" id="IPR001296">
    <property type="entry name" value="Glyco_trans_1"/>
</dbReference>
<accession>A0A6P1MBS7</accession>
<feature type="domain" description="Glycosyl transferase family 1" evidence="1">
    <location>
        <begin position="177"/>
        <end position="339"/>
    </location>
</feature>
<evidence type="ECO:0000313" key="3">
    <source>
        <dbReference type="Proteomes" id="UP000463883"/>
    </source>
</evidence>
<dbReference type="EMBL" id="CP047591">
    <property type="protein sequence ID" value="QHI72090.1"/>
    <property type="molecule type" value="Genomic_DNA"/>
</dbReference>
<dbReference type="CDD" id="cd03801">
    <property type="entry name" value="GT4_PimA-like"/>
    <property type="match status" value="1"/>
</dbReference>